<dbReference type="NCBIfam" id="TIGR03859">
    <property type="entry name" value="PQQ_PqqD"/>
    <property type="match status" value="1"/>
</dbReference>
<dbReference type="STRING" id="289003.SAMN05216190_11192"/>
<dbReference type="InterPro" id="IPR022479">
    <property type="entry name" value="PqqD_bac"/>
</dbReference>
<keyword evidence="3" id="KW-0884">PQQ biosynthesis</keyword>
<comment type="pathway">
    <text evidence="1">Cofactor biosynthesis; pyrroloquinoline quinone biosynthesis.</text>
</comment>
<dbReference type="GO" id="GO:0018189">
    <property type="term" value="P:pyrroloquinoline quinone biosynthetic process"/>
    <property type="evidence" value="ECO:0007669"/>
    <property type="project" value="UniProtKB-UniPathway"/>
</dbReference>
<dbReference type="Gene3D" id="1.10.10.1150">
    <property type="entry name" value="Coenzyme PQQ synthesis protein D (PqqD)"/>
    <property type="match status" value="1"/>
</dbReference>
<gene>
    <name evidence="4" type="ORF">SAMN05216190_11192</name>
</gene>
<protein>
    <submittedName>
        <fullName evidence="4">Pyrroloquinoline quinone biosynthesis protein D</fullName>
    </submittedName>
</protein>
<dbReference type="InterPro" id="IPR041881">
    <property type="entry name" value="PqqD_sf"/>
</dbReference>
<evidence type="ECO:0000256" key="3">
    <source>
        <dbReference type="ARBA" id="ARBA00022905"/>
    </source>
</evidence>
<evidence type="ECO:0000256" key="2">
    <source>
        <dbReference type="ARBA" id="ARBA00011741"/>
    </source>
</evidence>
<proteinExistence type="predicted"/>
<dbReference type="EMBL" id="FOWX01000011">
    <property type="protein sequence ID" value="SFP49141.1"/>
    <property type="molecule type" value="Genomic_DNA"/>
</dbReference>
<dbReference type="InterPro" id="IPR008792">
    <property type="entry name" value="PQQD"/>
</dbReference>
<dbReference type="GO" id="GO:0048038">
    <property type="term" value="F:quinone binding"/>
    <property type="evidence" value="ECO:0007669"/>
    <property type="project" value="InterPro"/>
</dbReference>
<dbReference type="Pfam" id="PF05402">
    <property type="entry name" value="PqqD"/>
    <property type="match status" value="1"/>
</dbReference>
<evidence type="ECO:0000256" key="1">
    <source>
        <dbReference type="ARBA" id="ARBA00004886"/>
    </source>
</evidence>
<evidence type="ECO:0000313" key="5">
    <source>
        <dbReference type="Proteomes" id="UP000198784"/>
    </source>
</evidence>
<dbReference type="AlphaFoldDB" id="A0A1I5QSX6"/>
<comment type="subunit">
    <text evidence="2">Monomer. Interacts with PqqE.</text>
</comment>
<name>A0A1I5QSX6_9PSED</name>
<sequence>MALRRINCEKDPMTTASIDPADRFEIRPPFMFRWEQSQQAHVLLYPEGIVKLNKTGGDILNCCDGNTNVAELIEKLGALYEVSDADVIRNGVLRFLEVSRGKGWIRIKA</sequence>
<dbReference type="UniPathway" id="UPA00539"/>
<dbReference type="Proteomes" id="UP000198784">
    <property type="component" value="Unassembled WGS sequence"/>
</dbReference>
<evidence type="ECO:0000313" key="4">
    <source>
        <dbReference type="EMBL" id="SFP49141.1"/>
    </source>
</evidence>
<organism evidence="4 5">
    <name type="scientific">Pseudomonas borbori</name>
    <dbReference type="NCBI Taxonomy" id="289003"/>
    <lineage>
        <taxon>Bacteria</taxon>
        <taxon>Pseudomonadati</taxon>
        <taxon>Pseudomonadota</taxon>
        <taxon>Gammaproteobacteria</taxon>
        <taxon>Pseudomonadales</taxon>
        <taxon>Pseudomonadaceae</taxon>
        <taxon>Pseudomonas</taxon>
    </lineage>
</organism>
<keyword evidence="5" id="KW-1185">Reference proteome</keyword>
<reference evidence="5" key="1">
    <citation type="submission" date="2016-10" db="EMBL/GenBank/DDBJ databases">
        <authorList>
            <person name="Varghese N."/>
            <person name="Submissions S."/>
        </authorList>
    </citation>
    <scope>NUCLEOTIDE SEQUENCE [LARGE SCALE GENOMIC DNA]</scope>
    <source>
        <strain evidence="5">DSM 17834</strain>
    </source>
</reference>
<accession>A0A1I5QSX6</accession>